<dbReference type="Gene3D" id="1.10.472.80">
    <property type="entry name" value="Ypt/Rab-GAP domain of gyp1p, domain 3"/>
    <property type="match status" value="1"/>
</dbReference>
<evidence type="ECO:0000259" key="2">
    <source>
        <dbReference type="PROSITE" id="PS50086"/>
    </source>
</evidence>
<dbReference type="HOGENOM" id="CLU_004457_1_1_1"/>
<dbReference type="STRING" id="4536.A0A0E0J3N9"/>
<dbReference type="Pfam" id="PF00566">
    <property type="entry name" value="RabGAP-TBC"/>
    <property type="match status" value="1"/>
</dbReference>
<reference evidence="3" key="2">
    <citation type="submission" date="2018-04" db="EMBL/GenBank/DDBJ databases">
        <title>OnivRS2 (Oryza nivara Reference Sequence Version 2).</title>
        <authorList>
            <person name="Zhang J."/>
            <person name="Kudrna D."/>
            <person name="Lee S."/>
            <person name="Talag J."/>
            <person name="Rajasekar S."/>
            <person name="Welchert J."/>
            <person name="Hsing Y.-I."/>
            <person name="Wing R.A."/>
        </authorList>
    </citation>
    <scope>NUCLEOTIDE SEQUENCE [LARGE SCALE GENOMIC DNA]</scope>
    <source>
        <strain evidence="3">SL10</strain>
    </source>
</reference>
<evidence type="ECO:0000313" key="3">
    <source>
        <dbReference type="EnsemblPlants" id="ONIVA11G18050.1"/>
    </source>
</evidence>
<dbReference type="eggNOG" id="KOG2197">
    <property type="taxonomic scope" value="Eukaryota"/>
</dbReference>
<dbReference type="InterPro" id="IPR035969">
    <property type="entry name" value="Rab-GAP_TBC_sf"/>
</dbReference>
<organism evidence="3">
    <name type="scientific">Oryza nivara</name>
    <name type="common">Indian wild rice</name>
    <name type="synonym">Oryza sativa f. spontanea</name>
    <dbReference type="NCBI Taxonomy" id="4536"/>
    <lineage>
        <taxon>Eukaryota</taxon>
        <taxon>Viridiplantae</taxon>
        <taxon>Streptophyta</taxon>
        <taxon>Embryophyta</taxon>
        <taxon>Tracheophyta</taxon>
        <taxon>Spermatophyta</taxon>
        <taxon>Magnoliopsida</taxon>
        <taxon>Liliopsida</taxon>
        <taxon>Poales</taxon>
        <taxon>Poaceae</taxon>
        <taxon>BOP clade</taxon>
        <taxon>Oryzoideae</taxon>
        <taxon>Oryzeae</taxon>
        <taxon>Oryzinae</taxon>
        <taxon>Oryza</taxon>
    </lineage>
</organism>
<accession>A0A0E0J3N9</accession>
<feature type="domain" description="Rab-GAP TBC" evidence="2">
    <location>
        <begin position="66"/>
        <end position="392"/>
    </location>
</feature>
<dbReference type="PANTHER" id="PTHR22957:SF597">
    <property type="entry name" value="RAB-GAP TBC DOMAIN-CONTAINING PROTEIN"/>
    <property type="match status" value="1"/>
</dbReference>
<evidence type="ECO:0000256" key="1">
    <source>
        <dbReference type="SAM" id="MobiDB-lite"/>
    </source>
</evidence>
<dbReference type="Proteomes" id="UP000006591">
    <property type="component" value="Chromosome 11"/>
</dbReference>
<name>A0A0E0J3N9_ORYNI</name>
<dbReference type="GO" id="GO:0005096">
    <property type="term" value="F:GTPase activator activity"/>
    <property type="evidence" value="ECO:0007669"/>
    <property type="project" value="TreeGrafter"/>
</dbReference>
<dbReference type="OMA" id="TYEHIDA"/>
<dbReference type="Gramene" id="ONIVA11G18050.1">
    <property type="protein sequence ID" value="ONIVA11G18050.1"/>
    <property type="gene ID" value="ONIVA11G18050"/>
</dbReference>
<dbReference type="InterPro" id="IPR000195">
    <property type="entry name" value="Rab-GAP-TBC_dom"/>
</dbReference>
<dbReference type="AlphaFoldDB" id="A0A0E0J3N9"/>
<dbReference type="PROSITE" id="PS50086">
    <property type="entry name" value="TBC_RABGAP"/>
    <property type="match status" value="1"/>
</dbReference>
<evidence type="ECO:0000313" key="4">
    <source>
        <dbReference type="Proteomes" id="UP000006591"/>
    </source>
</evidence>
<dbReference type="EnsemblPlants" id="ONIVA11G18050.1">
    <property type="protein sequence ID" value="ONIVA11G18050.1"/>
    <property type="gene ID" value="ONIVA11G18050"/>
</dbReference>
<protein>
    <recommendedName>
        <fullName evidence="2">Rab-GAP TBC domain-containing protein</fullName>
    </recommendedName>
</protein>
<dbReference type="PANTHER" id="PTHR22957">
    <property type="entry name" value="TBC1 DOMAIN FAMILY MEMBER GTPASE-ACTIVATING PROTEIN"/>
    <property type="match status" value="1"/>
</dbReference>
<keyword evidence="4" id="KW-1185">Reference proteome</keyword>
<reference evidence="3" key="1">
    <citation type="submission" date="2015-04" db="UniProtKB">
        <authorList>
            <consortium name="EnsemblPlants"/>
        </authorList>
    </citation>
    <scope>IDENTIFICATION</scope>
    <source>
        <strain evidence="3">SL10</strain>
    </source>
</reference>
<feature type="region of interest" description="Disordered" evidence="1">
    <location>
        <begin position="156"/>
        <end position="176"/>
    </location>
</feature>
<sequence length="392" mass="44729">MLRRAGKGEVADGFYQIRSDCTHKVPETKFKIKVGKTLSVRKWHAAFTREGRLDIASVLNRIQKGGVHPTIRGEVWEFLLGCFDPGSTFDEREQIREKRSLNIVTDDLCRIQYAIWKQECKDMDSHVGSGKIITAPIITEDGKPIKDPLVLLEATSDQHTMQSSSSSSRNENEVDKSENCVVDKQIIEWKLLLHQIGLDVLRTDRSMVFYENKENLSKLWDILAVYAWIDKEIGYCQETLGGGDYLFAFRMFMVLFRRELSFGDSLYLWEMMWALEYDPDIFSTYEHIDAATGVTPGHRQKVKSIRQFGKYERDNMKNGATSDNDGPVPISVFLVASVLKENSAKLLQEARGIDDVIRILNDVNGNLDAKKACAVALKLHRKYLKKIQGKKP</sequence>
<proteinExistence type="predicted"/>
<dbReference type="SUPFAM" id="SSF47923">
    <property type="entry name" value="Ypt/Rab-GAP domain of gyp1p"/>
    <property type="match status" value="2"/>
</dbReference>